<dbReference type="OrthoDB" id="184707at2759"/>
<dbReference type="AlphaFoldDB" id="D7FU85"/>
<protein>
    <submittedName>
        <fullName evidence="2">Uncharacterized protein</fullName>
    </submittedName>
</protein>
<reference evidence="2 3" key="1">
    <citation type="journal article" date="2010" name="Nature">
        <title>The Ectocarpus genome and the independent evolution of multicellularity in brown algae.</title>
        <authorList>
            <person name="Cock J.M."/>
            <person name="Sterck L."/>
            <person name="Rouze P."/>
            <person name="Scornet D."/>
            <person name="Allen A.E."/>
            <person name="Amoutzias G."/>
            <person name="Anthouard V."/>
            <person name="Artiguenave F."/>
            <person name="Aury J.M."/>
            <person name="Badger J.H."/>
            <person name="Beszteri B."/>
            <person name="Billiau K."/>
            <person name="Bonnet E."/>
            <person name="Bothwell J.H."/>
            <person name="Bowler C."/>
            <person name="Boyen C."/>
            <person name="Brownlee C."/>
            <person name="Carrano C.J."/>
            <person name="Charrier B."/>
            <person name="Cho G.Y."/>
            <person name="Coelho S.M."/>
            <person name="Collen J."/>
            <person name="Corre E."/>
            <person name="Da Silva C."/>
            <person name="Delage L."/>
            <person name="Delaroque N."/>
            <person name="Dittami S.M."/>
            <person name="Doulbeau S."/>
            <person name="Elias M."/>
            <person name="Farnham G."/>
            <person name="Gachon C.M."/>
            <person name="Gschloessl B."/>
            <person name="Heesch S."/>
            <person name="Jabbari K."/>
            <person name="Jubin C."/>
            <person name="Kawai H."/>
            <person name="Kimura K."/>
            <person name="Kloareg B."/>
            <person name="Kupper F.C."/>
            <person name="Lang D."/>
            <person name="Le Bail A."/>
            <person name="Leblanc C."/>
            <person name="Lerouge P."/>
            <person name="Lohr M."/>
            <person name="Lopez P.J."/>
            <person name="Martens C."/>
            <person name="Maumus F."/>
            <person name="Michel G."/>
            <person name="Miranda-Saavedra D."/>
            <person name="Morales J."/>
            <person name="Moreau H."/>
            <person name="Motomura T."/>
            <person name="Nagasato C."/>
            <person name="Napoli C.A."/>
            <person name="Nelson D.R."/>
            <person name="Nyvall-Collen P."/>
            <person name="Peters A.F."/>
            <person name="Pommier C."/>
            <person name="Potin P."/>
            <person name="Poulain J."/>
            <person name="Quesneville H."/>
            <person name="Read B."/>
            <person name="Rensing S.A."/>
            <person name="Ritter A."/>
            <person name="Rousvoal S."/>
            <person name="Samanta M."/>
            <person name="Samson G."/>
            <person name="Schroeder D.C."/>
            <person name="Segurens B."/>
            <person name="Strittmatter M."/>
            <person name="Tonon T."/>
            <person name="Tregear J.W."/>
            <person name="Valentin K."/>
            <person name="von Dassow P."/>
            <person name="Yamagishi T."/>
            <person name="Van de Peer Y."/>
            <person name="Wincker P."/>
        </authorList>
    </citation>
    <scope>NUCLEOTIDE SEQUENCE [LARGE SCALE GENOMIC DNA]</scope>
    <source>
        <strain evidence="3">Ec32 / CCAP1310/4</strain>
    </source>
</reference>
<keyword evidence="1" id="KW-0472">Membrane</keyword>
<proteinExistence type="predicted"/>
<gene>
    <name evidence="2" type="ORF">Esi_0268_0026</name>
</gene>
<accession>D7FU85</accession>
<name>D7FU85_ECTSI</name>
<keyword evidence="1" id="KW-1133">Transmembrane helix</keyword>
<organism evidence="2 3">
    <name type="scientific">Ectocarpus siliculosus</name>
    <name type="common">Brown alga</name>
    <name type="synonym">Conferva siliculosa</name>
    <dbReference type="NCBI Taxonomy" id="2880"/>
    <lineage>
        <taxon>Eukaryota</taxon>
        <taxon>Sar</taxon>
        <taxon>Stramenopiles</taxon>
        <taxon>Ochrophyta</taxon>
        <taxon>PX clade</taxon>
        <taxon>Phaeophyceae</taxon>
        <taxon>Ectocarpales</taxon>
        <taxon>Ectocarpaceae</taxon>
        <taxon>Ectocarpus</taxon>
    </lineage>
</organism>
<evidence type="ECO:0000313" key="2">
    <source>
        <dbReference type="EMBL" id="CBJ31612.1"/>
    </source>
</evidence>
<keyword evidence="3" id="KW-1185">Reference proteome</keyword>
<feature type="transmembrane region" description="Helical" evidence="1">
    <location>
        <begin position="20"/>
        <end position="37"/>
    </location>
</feature>
<dbReference type="EMBL" id="FN649730">
    <property type="protein sequence ID" value="CBJ31612.1"/>
    <property type="molecule type" value="Genomic_DNA"/>
</dbReference>
<sequence>MVATRLYRALAGLPLTEQQKVFVGVTTICAICAIPVLRPNRPKPGHGLFDSEKPQAVELAQEEARRKKLNVGDRT</sequence>
<evidence type="ECO:0000256" key="1">
    <source>
        <dbReference type="SAM" id="Phobius"/>
    </source>
</evidence>
<evidence type="ECO:0000313" key="3">
    <source>
        <dbReference type="Proteomes" id="UP000002630"/>
    </source>
</evidence>
<keyword evidence="1" id="KW-0812">Transmembrane</keyword>
<dbReference type="Proteomes" id="UP000002630">
    <property type="component" value="Linkage Group LG05"/>
</dbReference>
<dbReference type="InParanoid" id="D7FU85"/>
<dbReference type="EMBL" id="FN648451">
    <property type="protein sequence ID" value="CBJ31612.1"/>
    <property type="molecule type" value="Genomic_DNA"/>
</dbReference>